<dbReference type="InterPro" id="IPR011006">
    <property type="entry name" value="CheY-like_superfamily"/>
</dbReference>
<evidence type="ECO:0000313" key="10">
    <source>
        <dbReference type="EMBL" id="EEG78832.1"/>
    </source>
</evidence>
<evidence type="ECO:0000259" key="8">
    <source>
        <dbReference type="PROSITE" id="PS50110"/>
    </source>
</evidence>
<feature type="domain" description="Response regulatory" evidence="8">
    <location>
        <begin position="3"/>
        <end position="117"/>
    </location>
</feature>
<dbReference type="Gene3D" id="6.10.250.690">
    <property type="match status" value="1"/>
</dbReference>
<dbReference type="InterPro" id="IPR036388">
    <property type="entry name" value="WH-like_DNA-bd_sf"/>
</dbReference>
<feature type="domain" description="OmpR/PhoB-type" evidence="9">
    <location>
        <begin position="128"/>
        <end position="229"/>
    </location>
</feature>
<dbReference type="GO" id="GO:0032993">
    <property type="term" value="C:protein-DNA complex"/>
    <property type="evidence" value="ECO:0007669"/>
    <property type="project" value="TreeGrafter"/>
</dbReference>
<keyword evidence="5" id="KW-0804">Transcription</keyword>
<dbReference type="OrthoDB" id="9802426at2"/>
<dbReference type="InterPro" id="IPR016032">
    <property type="entry name" value="Sig_transdc_resp-reg_C-effctor"/>
</dbReference>
<dbReference type="Pfam" id="PF00486">
    <property type="entry name" value="Trans_reg_C"/>
    <property type="match status" value="1"/>
</dbReference>
<evidence type="ECO:0000256" key="2">
    <source>
        <dbReference type="ARBA" id="ARBA00023012"/>
    </source>
</evidence>
<keyword evidence="4 7" id="KW-0238">DNA-binding</keyword>
<dbReference type="PANTHER" id="PTHR48111">
    <property type="entry name" value="REGULATOR OF RPOS"/>
    <property type="match status" value="1"/>
</dbReference>
<dbReference type="SMART" id="SM00448">
    <property type="entry name" value="REC"/>
    <property type="match status" value="1"/>
</dbReference>
<dbReference type="Pfam" id="PF00072">
    <property type="entry name" value="Response_reg"/>
    <property type="match status" value="1"/>
</dbReference>
<dbReference type="AlphaFoldDB" id="C0GC97"/>
<keyword evidence="1 6" id="KW-0597">Phosphoprotein</keyword>
<dbReference type="FunFam" id="3.40.50.2300:FF:000001">
    <property type="entry name" value="DNA-binding response regulator PhoB"/>
    <property type="match status" value="1"/>
</dbReference>
<dbReference type="SUPFAM" id="SSF52172">
    <property type="entry name" value="CheY-like"/>
    <property type="match status" value="1"/>
</dbReference>
<dbReference type="InterPro" id="IPR039420">
    <property type="entry name" value="WalR-like"/>
</dbReference>
<dbReference type="PANTHER" id="PTHR48111:SF1">
    <property type="entry name" value="TWO-COMPONENT RESPONSE REGULATOR ORR33"/>
    <property type="match status" value="1"/>
</dbReference>
<name>C0GC97_DETAL</name>
<dbReference type="RefSeq" id="WP_008513833.1">
    <property type="nucleotide sequence ID" value="NZ_ACJM01000001.1"/>
</dbReference>
<proteinExistence type="predicted"/>
<dbReference type="CDD" id="cd17574">
    <property type="entry name" value="REC_OmpR"/>
    <property type="match status" value="1"/>
</dbReference>
<dbReference type="SMART" id="SM00862">
    <property type="entry name" value="Trans_reg_C"/>
    <property type="match status" value="1"/>
</dbReference>
<comment type="caution">
    <text evidence="10">The sequence shown here is derived from an EMBL/GenBank/DDBJ whole genome shotgun (WGS) entry which is preliminary data.</text>
</comment>
<evidence type="ECO:0000256" key="6">
    <source>
        <dbReference type="PROSITE-ProRule" id="PRU00169"/>
    </source>
</evidence>
<dbReference type="GO" id="GO:0000156">
    <property type="term" value="F:phosphorelay response regulator activity"/>
    <property type="evidence" value="ECO:0007669"/>
    <property type="project" value="TreeGrafter"/>
</dbReference>
<protein>
    <submittedName>
        <fullName evidence="10">Two component transcriptional regulator, winged helix family</fullName>
    </submittedName>
</protein>
<evidence type="ECO:0000256" key="5">
    <source>
        <dbReference type="ARBA" id="ARBA00023163"/>
    </source>
</evidence>
<dbReference type="GO" id="GO:0005829">
    <property type="term" value="C:cytosol"/>
    <property type="evidence" value="ECO:0007669"/>
    <property type="project" value="TreeGrafter"/>
</dbReference>
<dbReference type="EMBL" id="ACJM01000001">
    <property type="protein sequence ID" value="EEG78832.1"/>
    <property type="molecule type" value="Genomic_DNA"/>
</dbReference>
<keyword evidence="3" id="KW-0805">Transcription regulation</keyword>
<evidence type="ECO:0000256" key="7">
    <source>
        <dbReference type="PROSITE-ProRule" id="PRU01091"/>
    </source>
</evidence>
<dbReference type="PROSITE" id="PS51755">
    <property type="entry name" value="OMPR_PHOB"/>
    <property type="match status" value="1"/>
</dbReference>
<evidence type="ECO:0000313" key="11">
    <source>
        <dbReference type="Proteomes" id="UP000006443"/>
    </source>
</evidence>
<evidence type="ECO:0000259" key="9">
    <source>
        <dbReference type="PROSITE" id="PS51755"/>
    </source>
</evidence>
<gene>
    <name evidence="10" type="ORF">DealDRAFT_0106</name>
</gene>
<reference evidence="10 11" key="1">
    <citation type="submission" date="2009-02" db="EMBL/GenBank/DDBJ databases">
        <title>Sequencing of the draft genome and assembly of Dethiobacter alkaliphilus AHT 1.</title>
        <authorList>
            <consortium name="US DOE Joint Genome Institute (JGI-PGF)"/>
            <person name="Lucas S."/>
            <person name="Copeland A."/>
            <person name="Lapidus A."/>
            <person name="Glavina del Rio T."/>
            <person name="Dalin E."/>
            <person name="Tice H."/>
            <person name="Bruce D."/>
            <person name="Goodwin L."/>
            <person name="Pitluck S."/>
            <person name="Larimer F."/>
            <person name="Land M.L."/>
            <person name="Hauser L."/>
            <person name="Muyzer G."/>
        </authorList>
    </citation>
    <scope>NUCLEOTIDE SEQUENCE [LARGE SCALE GENOMIC DNA]</scope>
    <source>
        <strain evidence="10 11">AHT 1</strain>
    </source>
</reference>
<evidence type="ECO:0000256" key="3">
    <source>
        <dbReference type="ARBA" id="ARBA00023015"/>
    </source>
</evidence>
<keyword evidence="2" id="KW-0902">Two-component regulatory system</keyword>
<sequence length="230" mass="25668">MDRILVVEDEEKISRVIRAYLEKEGFAVEEASDGLQALELVSDFNFSLIILDLMLPHMSGEDVCKQLRRQGNNIPIIMLTAKGAEEERIRGLGLGADDYIVKPFSPGELVARVHAVLRRYRSNNGVLAEVMEFADGDLVIDTLRRQATLRGQLVDLTATEFKLLAAMAKSPGRVFTRGELLEIAQGALPTGFDRTIDSHIKNLRQKLEPKPDEPQLIRTVYGVGYKFTGD</sequence>
<evidence type="ECO:0000256" key="1">
    <source>
        <dbReference type="ARBA" id="ARBA00022553"/>
    </source>
</evidence>
<feature type="DNA-binding region" description="OmpR/PhoB-type" evidence="7">
    <location>
        <begin position="128"/>
        <end position="229"/>
    </location>
</feature>
<dbReference type="InterPro" id="IPR001867">
    <property type="entry name" value="OmpR/PhoB-type_DNA-bd"/>
</dbReference>
<dbReference type="Proteomes" id="UP000006443">
    <property type="component" value="Unassembled WGS sequence"/>
</dbReference>
<dbReference type="GO" id="GO:0000976">
    <property type="term" value="F:transcription cis-regulatory region binding"/>
    <property type="evidence" value="ECO:0007669"/>
    <property type="project" value="TreeGrafter"/>
</dbReference>
<dbReference type="GO" id="GO:0006355">
    <property type="term" value="P:regulation of DNA-templated transcription"/>
    <property type="evidence" value="ECO:0007669"/>
    <property type="project" value="InterPro"/>
</dbReference>
<dbReference type="InterPro" id="IPR001789">
    <property type="entry name" value="Sig_transdc_resp-reg_receiver"/>
</dbReference>
<dbReference type="Gene3D" id="1.10.10.10">
    <property type="entry name" value="Winged helix-like DNA-binding domain superfamily/Winged helix DNA-binding domain"/>
    <property type="match status" value="1"/>
</dbReference>
<dbReference type="SUPFAM" id="SSF46894">
    <property type="entry name" value="C-terminal effector domain of the bipartite response regulators"/>
    <property type="match status" value="1"/>
</dbReference>
<organism evidence="10 11">
    <name type="scientific">Dethiobacter alkaliphilus AHT 1</name>
    <dbReference type="NCBI Taxonomy" id="555088"/>
    <lineage>
        <taxon>Bacteria</taxon>
        <taxon>Bacillati</taxon>
        <taxon>Bacillota</taxon>
        <taxon>Dethiobacteria</taxon>
        <taxon>Dethiobacterales</taxon>
        <taxon>Dethiobacteraceae</taxon>
        <taxon>Dethiobacter</taxon>
    </lineage>
</organism>
<dbReference type="PROSITE" id="PS50110">
    <property type="entry name" value="RESPONSE_REGULATORY"/>
    <property type="match status" value="1"/>
</dbReference>
<accession>C0GC97</accession>
<feature type="modified residue" description="4-aspartylphosphate" evidence="6">
    <location>
        <position position="52"/>
    </location>
</feature>
<dbReference type="STRING" id="555088.DealDRAFT_0106"/>
<evidence type="ECO:0000256" key="4">
    <source>
        <dbReference type="ARBA" id="ARBA00023125"/>
    </source>
</evidence>
<dbReference type="eggNOG" id="COG0745">
    <property type="taxonomic scope" value="Bacteria"/>
</dbReference>
<dbReference type="CDD" id="cd00383">
    <property type="entry name" value="trans_reg_C"/>
    <property type="match status" value="1"/>
</dbReference>
<dbReference type="Gene3D" id="3.40.50.2300">
    <property type="match status" value="1"/>
</dbReference>
<keyword evidence="11" id="KW-1185">Reference proteome</keyword>